<dbReference type="GO" id="GO:0000932">
    <property type="term" value="C:P-body"/>
    <property type="evidence" value="ECO:0007669"/>
    <property type="project" value="UniProtKB-SubCell"/>
</dbReference>
<feature type="region of interest" description="Disordered" evidence="6">
    <location>
        <begin position="476"/>
        <end position="502"/>
    </location>
</feature>
<feature type="compositionally biased region" description="Acidic residues" evidence="6">
    <location>
        <begin position="1604"/>
        <end position="1613"/>
    </location>
</feature>
<evidence type="ECO:0000313" key="9">
    <source>
        <dbReference type="Proteomes" id="UP000738359"/>
    </source>
</evidence>
<dbReference type="PANTHER" id="PTHR23355">
    <property type="entry name" value="RIBONUCLEASE"/>
    <property type="match status" value="1"/>
</dbReference>
<feature type="domain" description="RNB" evidence="7">
    <location>
        <begin position="1108"/>
        <end position="1446"/>
    </location>
</feature>
<evidence type="ECO:0000256" key="1">
    <source>
        <dbReference type="ARBA" id="ARBA00022490"/>
    </source>
</evidence>
<dbReference type="InterPro" id="IPR041505">
    <property type="entry name" value="Dis3_CSD2"/>
</dbReference>
<dbReference type="Pfam" id="PF00773">
    <property type="entry name" value="RNB"/>
    <property type="match status" value="1"/>
</dbReference>
<dbReference type="PROSITE" id="PS01175">
    <property type="entry name" value="RIBONUCLEASE_II"/>
    <property type="match status" value="1"/>
</dbReference>
<gene>
    <name evidence="8" type="ORF">BGZ70_009370</name>
</gene>
<feature type="compositionally biased region" description="Polar residues" evidence="6">
    <location>
        <begin position="568"/>
        <end position="591"/>
    </location>
</feature>
<comment type="similarity">
    <text evidence="5">Belongs to the RNR ribonuclease family. DIS3L2 subfamily.</text>
</comment>
<feature type="binding site" evidence="5">
    <location>
        <position position="1129"/>
    </location>
    <ligand>
        <name>Mg(2+)</name>
        <dbReference type="ChEBI" id="CHEBI:18420"/>
    </ligand>
</feature>
<evidence type="ECO:0000259" key="7">
    <source>
        <dbReference type="SMART" id="SM00955"/>
    </source>
</evidence>
<dbReference type="EC" id="3.1.13.-" evidence="5"/>
<protein>
    <recommendedName>
        <fullName evidence="5">DIS3-like exonuclease 2</fullName>
        <ecNumber evidence="5">3.1.13.-</ecNumber>
    </recommendedName>
</protein>
<dbReference type="SUPFAM" id="SSF50249">
    <property type="entry name" value="Nucleic acid-binding proteins"/>
    <property type="match status" value="2"/>
</dbReference>
<dbReference type="OrthoDB" id="372421at2759"/>
<sequence>MASTLQPPPPAPASAPAATSNPADSASSLTTAASSEADQTRARSQKTRSNSSKDKGQPQANATKEIKKDGTGNRNKKEKKADSATASANSADAQASSTAPATSKQPPAARRRGSRASKNANQPQSQPQPQPESQSEATHASPAISVPTSLNDPAVSPKRQPKSTGRNSTKKQQSKANESIAKDSLESSTDGAAAGALLTPSPRRGERLSTSTDGSSNHTNNSNSNNNNSVDGSSVRKKSKKKSKEPTIKDTVATADSNASEAGSAQGKRQKDKSSKDTATATTTGKAKAGNTSRSQGGRQSNKGGHQAGAGFSDVAGDKLKEKGSASSRDVRPSSISSSCSFVTSSSSLSPTSPTSSSSSSSSPTSPANPGSFGFNSVAVDNVTFAAGAGAAVAPATKDSPRDRSEVTRIRTNVAGDFSSSSSAPLSAGSFSPLSQTSPSSRRSSTLTPLGDKLGRLGGGLPTVEENISERHLGHGLEEAHPGGQPTPGGAAKRGHSRSLSMKEQLAALDQQKKSNEGKTLESLQEIISSLKNLPPTAAAVAGHTVQADHTLGTTRHEKRLSLSSLSGNRNSVGPLSGASSTTLHISQPPRGTTIESALQSTVATLRRLSVSDSKRPLVPLKEHESEAAASSIDRTGNRRSAVFARNAPSAAADSIDQRRISTSAGYQPNRRSVIVKPEEVAALQEGRPYVPSAFSFSSDDEPDAVADALSALEGKASTSNRSSYSAHTHHQPSTSSVDANSLAEFAARLPSHMKPVGAAALVNNDDAQDRRRFTTAFHSMSLGTNRTSVLAPGGAAGTLGKRLSTVPSSSSRETDRKDWRMSTPTAFNNRDSVSFKDSANGRRPLFMAHLTYSDFHSLLTKQKNKYVQGVLRINKRNRSDAYVTVDALPEGDVYICGSKDRNRALEGDVVGIELIEQEEQSQQRTDGQKDRKNNKNGENGEETAEPDVDEIKPKYCGRIVSIVERSISQMFSGTLTLQRPSGSTKKNERRKDDDEQKGQPRIVWFKPTDKRVPLIAIPIDQAPADFIDNHASYAHKLFVASIKRWPLSSLHPFGQLERELGDIGNIEIETEALLADNNVTTTAFGEKVEKCLPDLPWAIPEKELSRRRDLRQDCIFTIDPATAKDLDDAVSCTRLDDGTYEIGVHIADVSHFIKVGSALDREAKSRATTVYLVQKAIPMLPNVLCEDLCSLTANVDRLAFSVFWKMTEDGHVLATTFSKSVIRSCAQLSYDDAQRVITTGSLDPKVEVHGQPRTLVEENIKVFFKLSQILRQNRFENGSLSINSIKLSFATDEIHNPLDVSVYELKESNRLIEEFMLLANMSVAKQICEFFPEQALLRRHEEPLEKRMADFISHMNKIGLDLDASSSGALQQSLDAIQDPDVRKVVRLLVIKPMQRAKYICSGMLNPDKYHHYALNSPLYTHFTSPIRRYADIIVHRMLEASLVGDSKFYLSKESCQKSADHCNIKKDAAKLAQEQSSHVYLSVLLRNMTESKGRVVKDAIVVQVLDAAFDVLVPEYGLEKRVYVDQLPLERHSWNESTETLKLYWTTDTFKVATEDDGHQDAALDTKNRRLSALPGAHLELGAMDHPDDATNAYDDERGLFEDESDDDSGDGLDAHSTVTSVPEDEEEGDDEARRLSRIRIFGHVQVLITADTTISPPVIKMIAMNPFAAKDELDTSSAAVAV</sequence>
<dbReference type="Gene3D" id="2.40.50.700">
    <property type="match status" value="1"/>
</dbReference>
<feature type="region of interest" description="Disordered" evidence="6">
    <location>
        <begin position="390"/>
        <end position="462"/>
    </location>
</feature>
<feature type="region of interest" description="Disordered" evidence="6">
    <location>
        <begin position="974"/>
        <end position="1001"/>
    </location>
</feature>
<feature type="region of interest" description="Disordered" evidence="6">
    <location>
        <begin position="917"/>
        <end position="951"/>
    </location>
</feature>
<feature type="compositionally biased region" description="Low complexity" evidence="6">
    <location>
        <begin position="83"/>
        <end position="99"/>
    </location>
</feature>
<dbReference type="EMBL" id="JAAAHY010000756">
    <property type="protein sequence ID" value="KAF9957896.1"/>
    <property type="molecule type" value="Genomic_DNA"/>
</dbReference>
<feature type="site" description="Important for catalytic activity" evidence="5">
    <location>
        <position position="1128"/>
    </location>
</feature>
<evidence type="ECO:0000256" key="5">
    <source>
        <dbReference type="HAMAP-Rule" id="MF_03045"/>
    </source>
</evidence>
<dbReference type="GO" id="GO:0000956">
    <property type="term" value="P:nuclear-transcribed mRNA catabolic process"/>
    <property type="evidence" value="ECO:0007669"/>
    <property type="project" value="UniProtKB-UniRule"/>
</dbReference>
<proteinExistence type="inferred from homology"/>
<dbReference type="InterPro" id="IPR012340">
    <property type="entry name" value="NA-bd_OB-fold"/>
</dbReference>
<feature type="compositionally biased region" description="Low complexity" evidence="6">
    <location>
        <begin position="418"/>
        <end position="452"/>
    </location>
</feature>
<dbReference type="InterPro" id="IPR028591">
    <property type="entry name" value="DIS3L2"/>
</dbReference>
<feature type="compositionally biased region" description="Polar residues" evidence="6">
    <location>
        <begin position="291"/>
        <end position="304"/>
    </location>
</feature>
<feature type="region of interest" description="Disordered" evidence="6">
    <location>
        <begin position="1602"/>
        <end position="1635"/>
    </location>
</feature>
<comment type="subcellular location">
    <subcellularLocation>
        <location evidence="5">Cytoplasm</location>
    </subcellularLocation>
    <subcellularLocation>
        <location evidence="5">Cytoplasm</location>
        <location evidence="5">P-body</location>
    </subcellularLocation>
</comment>
<keyword evidence="2 5" id="KW-0479">Metal-binding</keyword>
<feature type="region of interest" description="Disordered" evidence="6">
    <location>
        <begin position="562"/>
        <end position="591"/>
    </location>
</feature>
<feature type="compositionally biased region" description="Polar residues" evidence="6">
    <location>
        <begin position="254"/>
        <end position="263"/>
    </location>
</feature>
<organism evidence="8 9">
    <name type="scientific">Mortierella alpina</name>
    <name type="common">Oleaginous fungus</name>
    <name type="synonym">Mortierella renispora</name>
    <dbReference type="NCBI Taxonomy" id="64518"/>
    <lineage>
        <taxon>Eukaryota</taxon>
        <taxon>Fungi</taxon>
        <taxon>Fungi incertae sedis</taxon>
        <taxon>Mucoromycota</taxon>
        <taxon>Mortierellomycotina</taxon>
        <taxon>Mortierellomycetes</taxon>
        <taxon>Mortierellales</taxon>
        <taxon>Mortierellaceae</taxon>
        <taxon>Mortierella</taxon>
    </lineage>
</organism>
<comment type="cofactor">
    <cofactor evidence="5">
        <name>Mg(2+)</name>
        <dbReference type="ChEBI" id="CHEBI:18420"/>
    </cofactor>
    <cofactor evidence="5">
        <name>Mn(2+)</name>
        <dbReference type="ChEBI" id="CHEBI:29035"/>
    </cofactor>
</comment>
<feature type="compositionally biased region" description="Pro residues" evidence="6">
    <location>
        <begin position="1"/>
        <end position="13"/>
    </location>
</feature>
<feature type="region of interest" description="Disordered" evidence="6">
    <location>
        <begin position="789"/>
        <end position="826"/>
    </location>
</feature>
<evidence type="ECO:0000256" key="2">
    <source>
        <dbReference type="ARBA" id="ARBA00022723"/>
    </source>
</evidence>
<dbReference type="Proteomes" id="UP000738359">
    <property type="component" value="Unassembled WGS sequence"/>
</dbReference>
<keyword evidence="5" id="KW-0269">Exonuclease</keyword>
<feature type="region of interest" description="Disordered" evidence="6">
    <location>
        <begin position="1"/>
        <end position="376"/>
    </location>
</feature>
<accession>A0A9P6J223</accession>
<dbReference type="GO" id="GO:0046872">
    <property type="term" value="F:metal ion binding"/>
    <property type="evidence" value="ECO:0007669"/>
    <property type="project" value="UniProtKB-KW"/>
</dbReference>
<dbReference type="Pfam" id="PF17877">
    <property type="entry name" value="Dis3l2_C_term"/>
    <property type="match status" value="1"/>
</dbReference>
<feature type="compositionally biased region" description="Low complexity" evidence="6">
    <location>
        <begin position="14"/>
        <end position="37"/>
    </location>
</feature>
<keyword evidence="5" id="KW-0464">Manganese</keyword>
<dbReference type="Pfam" id="PF17849">
    <property type="entry name" value="OB_Dis3"/>
    <property type="match status" value="1"/>
</dbReference>
<keyword evidence="5" id="KW-0540">Nuclease</keyword>
<evidence type="ECO:0000256" key="3">
    <source>
        <dbReference type="ARBA" id="ARBA00022842"/>
    </source>
</evidence>
<feature type="compositionally biased region" description="Basic and acidic residues" evidence="6">
    <location>
        <begin position="927"/>
        <end position="936"/>
    </location>
</feature>
<dbReference type="GO" id="GO:0000175">
    <property type="term" value="F:3'-5'-RNA exonuclease activity"/>
    <property type="evidence" value="ECO:0007669"/>
    <property type="project" value="UniProtKB-UniRule"/>
</dbReference>
<feature type="compositionally biased region" description="Low complexity" evidence="6">
    <location>
        <begin position="333"/>
        <end position="372"/>
    </location>
</feature>
<dbReference type="PANTHER" id="PTHR23355:SF9">
    <property type="entry name" value="DIS3-LIKE EXONUCLEASE 2"/>
    <property type="match status" value="1"/>
</dbReference>
<dbReference type="Gene3D" id="2.40.50.690">
    <property type="match status" value="1"/>
</dbReference>
<dbReference type="InterPro" id="IPR022966">
    <property type="entry name" value="RNase_II/R_CS"/>
</dbReference>
<keyword evidence="5" id="KW-0378">Hydrolase</keyword>
<reference evidence="8" key="1">
    <citation type="journal article" date="2020" name="Fungal Divers.">
        <title>Resolving the Mortierellaceae phylogeny through synthesis of multi-gene phylogenetics and phylogenomics.</title>
        <authorList>
            <person name="Vandepol N."/>
            <person name="Liber J."/>
            <person name="Desiro A."/>
            <person name="Na H."/>
            <person name="Kennedy M."/>
            <person name="Barry K."/>
            <person name="Grigoriev I.V."/>
            <person name="Miller A.N."/>
            <person name="O'Donnell K."/>
            <person name="Stajich J.E."/>
            <person name="Bonito G."/>
        </authorList>
    </citation>
    <scope>NUCLEOTIDE SEQUENCE</scope>
    <source>
        <strain evidence="8">CK1249</strain>
    </source>
</reference>
<dbReference type="SMART" id="SM00955">
    <property type="entry name" value="RNB"/>
    <property type="match status" value="1"/>
</dbReference>
<dbReference type="GO" id="GO:1990074">
    <property type="term" value="P:polyuridylation-dependent mRNA catabolic process"/>
    <property type="evidence" value="ECO:0007669"/>
    <property type="project" value="UniProtKB-UniRule"/>
</dbReference>
<dbReference type="GO" id="GO:0003723">
    <property type="term" value="F:RNA binding"/>
    <property type="evidence" value="ECO:0007669"/>
    <property type="project" value="UniProtKB-KW"/>
</dbReference>
<dbReference type="HAMAP" id="MF_03045">
    <property type="entry name" value="DIS3L2"/>
    <property type="match status" value="1"/>
</dbReference>
<feature type="compositionally biased region" description="Basic and acidic residues" evidence="6">
    <location>
        <begin position="399"/>
        <end position="409"/>
    </location>
</feature>
<feature type="compositionally biased region" description="Low complexity" evidence="6">
    <location>
        <begin position="116"/>
        <end position="136"/>
    </location>
</feature>
<dbReference type="Gene3D" id="2.40.50.140">
    <property type="entry name" value="Nucleic acid-binding proteins"/>
    <property type="match status" value="1"/>
</dbReference>
<keyword evidence="9" id="KW-1185">Reference proteome</keyword>
<feature type="compositionally biased region" description="Basic and acidic residues" evidence="6">
    <location>
        <begin position="986"/>
        <end position="999"/>
    </location>
</feature>
<evidence type="ECO:0000256" key="4">
    <source>
        <dbReference type="ARBA" id="ARBA00022884"/>
    </source>
</evidence>
<keyword evidence="1 5" id="KW-0963">Cytoplasm</keyword>
<feature type="compositionally biased region" description="Basic and acidic residues" evidence="6">
    <location>
        <begin position="316"/>
        <end position="332"/>
    </location>
</feature>
<comment type="caution">
    <text evidence="8">The sequence shown here is derived from an EMBL/GenBank/DDBJ whole genome shotgun (WGS) entry which is preliminary data.</text>
</comment>
<keyword evidence="4 5" id="KW-0694">RNA-binding</keyword>
<feature type="compositionally biased region" description="Low complexity" evidence="6">
    <location>
        <begin position="277"/>
        <end position="290"/>
    </location>
</feature>
<dbReference type="InterPro" id="IPR001900">
    <property type="entry name" value="RNase_II/R"/>
</dbReference>
<evidence type="ECO:0000313" key="8">
    <source>
        <dbReference type="EMBL" id="KAF9957896.1"/>
    </source>
</evidence>
<evidence type="ECO:0000256" key="6">
    <source>
        <dbReference type="SAM" id="MobiDB-lite"/>
    </source>
</evidence>
<keyword evidence="3 5" id="KW-0460">Magnesium</keyword>
<name>A0A9P6J223_MORAP</name>
<feature type="compositionally biased region" description="Polar residues" evidence="6">
    <location>
        <begin position="974"/>
        <end position="985"/>
    </location>
</feature>
<feature type="compositionally biased region" description="Low complexity" evidence="6">
    <location>
        <begin position="209"/>
        <end position="233"/>
    </location>
</feature>
<dbReference type="FunFam" id="2.40.50.700:FF:000002">
    <property type="entry name" value="Cell wall biogenesis protein"/>
    <property type="match status" value="1"/>
</dbReference>
<dbReference type="InterPro" id="IPR050180">
    <property type="entry name" value="RNR_Ribonuclease"/>
</dbReference>
<feature type="region of interest" description="Disordered" evidence="6">
    <location>
        <begin position="718"/>
        <end position="739"/>
    </location>
</feature>
<feature type="compositionally biased region" description="Acidic residues" evidence="6">
    <location>
        <begin position="940"/>
        <end position="949"/>
    </location>
</feature>
<dbReference type="InterPro" id="IPR041093">
    <property type="entry name" value="Dis3l2-like_C"/>
</dbReference>
<comment type="function">
    <text evidence="5">3'-5'-exoribonuclease that specifically recognizes RNAs polyuridylated at their 3' end and mediates their degradation. Component of an exosome-independent RNA degradation pathway that mediates degradation of cytoplasmic mRNAs that have been deadenylated and subsequently uridylated at their 3'.</text>
</comment>
<feature type="binding site" evidence="5">
    <location>
        <position position="1120"/>
    </location>
    <ligand>
        <name>Mg(2+)</name>
        <dbReference type="ChEBI" id="CHEBI:18420"/>
    </ligand>
</feature>